<dbReference type="SMART" id="SM01018">
    <property type="entry name" value="B12-binding_2"/>
    <property type="match status" value="1"/>
</dbReference>
<dbReference type="NCBIfam" id="TIGR02370">
    <property type="entry name" value="pyl_corrinoid"/>
    <property type="match status" value="1"/>
</dbReference>
<dbReference type="InterPro" id="IPR012741">
    <property type="entry name" value="Corrinoid_p"/>
</dbReference>
<evidence type="ECO:0000313" key="7">
    <source>
        <dbReference type="Proteomes" id="UP000323521"/>
    </source>
</evidence>
<evidence type="ECO:0000256" key="3">
    <source>
        <dbReference type="ARBA" id="ARBA00023285"/>
    </source>
</evidence>
<dbReference type="InterPro" id="IPR003759">
    <property type="entry name" value="Cbl-bd_cap"/>
</dbReference>
<dbReference type="GO" id="GO:0008705">
    <property type="term" value="F:methionine synthase activity"/>
    <property type="evidence" value="ECO:0007669"/>
    <property type="project" value="TreeGrafter"/>
</dbReference>
<evidence type="ECO:0000259" key="5">
    <source>
        <dbReference type="PROSITE" id="PS51337"/>
    </source>
</evidence>
<dbReference type="InterPro" id="IPR050554">
    <property type="entry name" value="Met_Synthase/Corrinoid"/>
</dbReference>
<dbReference type="InterPro" id="IPR036724">
    <property type="entry name" value="Cobalamin-bd_sf"/>
</dbReference>
<feature type="domain" description="B12-binding" evidence="4">
    <location>
        <begin position="91"/>
        <end position="216"/>
    </location>
</feature>
<evidence type="ECO:0000256" key="1">
    <source>
        <dbReference type="ARBA" id="ARBA00010854"/>
    </source>
</evidence>
<sequence>MAKEEILKDLAEAVVDGDEEKVAEVTNLAVAQGIEPLEIINGGLTRGIEIVGQNFAAGKFYLPDLLLGAKSMEAGIKILEPLLAGKNRDFLGKVLMGTVEGDLHEIGKNIVIMMLKTSGFEVLDLGIDVPAKKFIEKIKEQRPDIVGISALLTTTVARQKEIIELLEEEGLRKSVKVMIGGAPINQAWADKIGADGYAEDATVAVEVAKKLMGKTH</sequence>
<comment type="similarity">
    <text evidence="1">Belongs to the methylamine corrinoid protein family.</text>
</comment>
<evidence type="ECO:0000313" key="6">
    <source>
        <dbReference type="EMBL" id="ATW28140.1"/>
    </source>
</evidence>
<dbReference type="GO" id="GO:0032259">
    <property type="term" value="P:methylation"/>
    <property type="evidence" value="ECO:0007669"/>
    <property type="project" value="UniProtKB-KW"/>
</dbReference>
<dbReference type="PROSITE" id="PS51332">
    <property type="entry name" value="B12_BINDING"/>
    <property type="match status" value="1"/>
</dbReference>
<proteinExistence type="inferred from homology"/>
<dbReference type="FunFam" id="3.40.50.280:FF:000003">
    <property type="entry name" value="Dimethylamine methyltransferase corrinoid protein"/>
    <property type="match status" value="1"/>
</dbReference>
<evidence type="ECO:0000259" key="4">
    <source>
        <dbReference type="PROSITE" id="PS51332"/>
    </source>
</evidence>
<dbReference type="SUPFAM" id="SSF52242">
    <property type="entry name" value="Cobalamin (vitamin B12)-binding domain"/>
    <property type="match status" value="1"/>
</dbReference>
<dbReference type="GO" id="GO:0015948">
    <property type="term" value="P:methanogenesis"/>
    <property type="evidence" value="ECO:0007669"/>
    <property type="project" value="InterPro"/>
</dbReference>
<keyword evidence="6" id="KW-0808">Transferase</keyword>
<dbReference type="SUPFAM" id="SSF47644">
    <property type="entry name" value="Methionine synthase domain"/>
    <property type="match status" value="1"/>
</dbReference>
<dbReference type="EMBL" id="CP017634">
    <property type="protein sequence ID" value="ATW28140.1"/>
    <property type="molecule type" value="Genomic_DNA"/>
</dbReference>
<keyword evidence="3" id="KW-0170">Cobalt</keyword>
<keyword evidence="7" id="KW-1185">Reference proteome</keyword>
<dbReference type="Gene3D" id="3.40.50.280">
    <property type="entry name" value="Cobalamin-binding domain"/>
    <property type="match status" value="1"/>
</dbReference>
<name>A0A3G1L0F0_FORW1</name>
<dbReference type="Proteomes" id="UP000323521">
    <property type="component" value="Chromosome"/>
</dbReference>
<dbReference type="CDD" id="cd02070">
    <property type="entry name" value="corrinoid_protein_B12-BD"/>
    <property type="match status" value="1"/>
</dbReference>
<gene>
    <name evidence="6" type="ORF">DCMF_28335</name>
</gene>
<dbReference type="GO" id="GO:0050897">
    <property type="term" value="F:cobalt ion binding"/>
    <property type="evidence" value="ECO:0007669"/>
    <property type="project" value="InterPro"/>
</dbReference>
<dbReference type="Gene3D" id="1.10.1240.10">
    <property type="entry name" value="Methionine synthase domain"/>
    <property type="match status" value="1"/>
</dbReference>
<dbReference type="GO" id="GO:0046653">
    <property type="term" value="P:tetrahydrofolate metabolic process"/>
    <property type="evidence" value="ECO:0007669"/>
    <property type="project" value="TreeGrafter"/>
</dbReference>
<dbReference type="GO" id="GO:0005829">
    <property type="term" value="C:cytosol"/>
    <property type="evidence" value="ECO:0007669"/>
    <property type="project" value="TreeGrafter"/>
</dbReference>
<dbReference type="AlphaFoldDB" id="A0A3G1L0F0"/>
<dbReference type="InterPro" id="IPR006158">
    <property type="entry name" value="Cobalamin-bd"/>
</dbReference>
<dbReference type="RefSeq" id="WP_148137551.1">
    <property type="nucleotide sequence ID" value="NZ_CP017634.1"/>
</dbReference>
<dbReference type="PANTHER" id="PTHR45833:SF1">
    <property type="entry name" value="METHIONINE SYNTHASE"/>
    <property type="match status" value="1"/>
</dbReference>
<dbReference type="Pfam" id="PF02310">
    <property type="entry name" value="B12-binding"/>
    <property type="match status" value="1"/>
</dbReference>
<dbReference type="PROSITE" id="PS51337">
    <property type="entry name" value="B12_BINDING_NTER"/>
    <property type="match status" value="1"/>
</dbReference>
<dbReference type="KEGG" id="fwa:DCMF_28335"/>
<protein>
    <submittedName>
        <fullName evidence="6">Methyltransferase</fullName>
    </submittedName>
</protein>
<keyword evidence="2" id="KW-0479">Metal-binding</keyword>
<evidence type="ECO:0000256" key="2">
    <source>
        <dbReference type="ARBA" id="ARBA00022723"/>
    </source>
</evidence>
<feature type="domain" description="B12-binding N-terminal" evidence="5">
    <location>
        <begin position="1"/>
        <end position="91"/>
    </location>
</feature>
<organism evidence="6 7">
    <name type="scientific">Formimonas warabiya</name>
    <dbReference type="NCBI Taxonomy" id="1761012"/>
    <lineage>
        <taxon>Bacteria</taxon>
        <taxon>Bacillati</taxon>
        <taxon>Bacillota</taxon>
        <taxon>Clostridia</taxon>
        <taxon>Eubacteriales</taxon>
        <taxon>Peptococcaceae</taxon>
        <taxon>Candidatus Formimonas</taxon>
    </lineage>
</organism>
<accession>A0A3G1L0F0</accession>
<dbReference type="GO" id="GO:0050667">
    <property type="term" value="P:homocysteine metabolic process"/>
    <property type="evidence" value="ECO:0007669"/>
    <property type="project" value="TreeGrafter"/>
</dbReference>
<dbReference type="InterPro" id="IPR036594">
    <property type="entry name" value="Meth_synthase_dom"/>
</dbReference>
<reference evidence="6 7" key="1">
    <citation type="submission" date="2016-10" db="EMBL/GenBank/DDBJ databases">
        <title>Complete Genome Sequence of Peptococcaceae strain DCMF.</title>
        <authorList>
            <person name="Edwards R.J."/>
            <person name="Holland S.I."/>
            <person name="Deshpande N.P."/>
            <person name="Wong Y.K."/>
            <person name="Ertan H."/>
            <person name="Manefield M."/>
            <person name="Russell T.L."/>
            <person name="Lee M.J."/>
        </authorList>
    </citation>
    <scope>NUCLEOTIDE SEQUENCE [LARGE SCALE GENOMIC DNA]</scope>
    <source>
        <strain evidence="6 7">DCMF</strain>
    </source>
</reference>
<dbReference type="OrthoDB" id="9783599at2"/>
<dbReference type="GO" id="GO:0031419">
    <property type="term" value="F:cobalamin binding"/>
    <property type="evidence" value="ECO:0007669"/>
    <property type="project" value="InterPro"/>
</dbReference>
<dbReference type="PANTHER" id="PTHR45833">
    <property type="entry name" value="METHIONINE SYNTHASE"/>
    <property type="match status" value="1"/>
</dbReference>
<dbReference type="Pfam" id="PF02607">
    <property type="entry name" value="B12-binding_2"/>
    <property type="match status" value="1"/>
</dbReference>
<keyword evidence="6" id="KW-0489">Methyltransferase</keyword>